<evidence type="ECO:0000256" key="2">
    <source>
        <dbReference type="ARBA" id="ARBA00008809"/>
    </source>
</evidence>
<feature type="compositionally biased region" description="Pro residues" evidence="4">
    <location>
        <begin position="753"/>
        <end position="762"/>
    </location>
</feature>
<evidence type="ECO:0000256" key="4">
    <source>
        <dbReference type="SAM" id="MobiDB-lite"/>
    </source>
</evidence>
<feature type="domain" description="PP4R3 EVH1-like" evidence="6">
    <location>
        <begin position="12"/>
        <end position="108"/>
    </location>
</feature>
<dbReference type="FunFam" id="2.30.29.30:FF:000051">
    <property type="entry name" value="Serine/threonine-protein phosphatase 4 regulatory subunit 3B"/>
    <property type="match status" value="1"/>
</dbReference>
<dbReference type="InterPro" id="IPR011993">
    <property type="entry name" value="PH-like_dom_sf"/>
</dbReference>
<evidence type="ECO:0000256" key="3">
    <source>
        <dbReference type="ARBA" id="ARBA00023242"/>
    </source>
</evidence>
<evidence type="ECO:0000313" key="8">
    <source>
        <dbReference type="Proteomes" id="UP000549394"/>
    </source>
</evidence>
<name>A0A7I8W328_9ANNE</name>
<dbReference type="GO" id="GO:0072542">
    <property type="term" value="F:protein phosphatase activator activity"/>
    <property type="evidence" value="ECO:0007669"/>
    <property type="project" value="TreeGrafter"/>
</dbReference>
<dbReference type="PANTHER" id="PTHR23318">
    <property type="entry name" value="ATP SYNTHASE GAMMA-RELATED"/>
    <property type="match status" value="1"/>
</dbReference>
<dbReference type="InterPro" id="IPR055236">
    <property type="entry name" value="EVH1_PP4R3"/>
</dbReference>
<evidence type="ECO:0000313" key="7">
    <source>
        <dbReference type="EMBL" id="CAD5122911.1"/>
    </source>
</evidence>
<sequence>MAAESQQVGTTRRRVKLYTLNEERQWDDRGTGHVYSTDNGSLEGVTLIVKSESDMSILLESKIQTDTAYQKQQETLIVWAETDSHNLALSFQEKAGCDEIWEKICQVQGKDPSVESTQEGDESEDERYEESISDTGPGAISTSPVLLPPCEVSKLPQIAEIVQMAITTPVKREQLALEVENEGYIPKLLEVFRMCEDLENKEGLHKVHDIIRNLILLNRTPLYEVMFSEDNIMDVVGALEYDSNTDQHMQHREFLKDRVQFRQVLPMTNTDLLNKIHQTYRVQYVHDVVMPTPSVFDENVLTALNSFLFFNKVDIVTMLQDDDNFLQMLFSQLVEESTDDSRRLELLLFLKELCSFAQTLQPVNREMFFRTLSNVGFLSSLEVILGFEKEQLRQISIDILALAVEYCASAIVEYILKEGQQKSEDDEMLINILIEQIIHDTDSELGLAAQITGILKMLIDPDNAIDSTSSSKCEKNDLIKFFYKHSMHNLTAPLYANTADGKPSRDDYKTAMLLSLILDLITFCLERHSFHIKNYVLNKDLFTRVLILMKSKHSFLALTALRLIRKVVALKDEFYLMCIARTNHLKFVVDAFLLNGPRYNLLNSAIIELFEFIRVDGIKTLVTNIAEVHWPRLEHVKYVTTFRLIRDQYEQHKQLSDDCTSVTATPGSAPLDGVRQRFRRDDRSPDVDEEMWFEQDDESDLATAVPELLRPEPNRIEQNFTKKSVNDVEDIVTAPRIFSRNSPIQIHLRTPLPLTPSPPPSSPNSSPSTQADVKGPIKNGQSEVVSENTTEAQTSSSTCPQSVIGLVDYPSDEDDDDDNNSDETQSKRIRLENPS</sequence>
<dbReference type="Pfam" id="PF04802">
    <property type="entry name" value="PP4R3"/>
    <property type="match status" value="1"/>
</dbReference>
<keyword evidence="8" id="KW-1185">Reference proteome</keyword>
<dbReference type="Pfam" id="PF22972">
    <property type="entry name" value="EVH1_PP4R3"/>
    <property type="match status" value="1"/>
</dbReference>
<feature type="region of interest" description="Disordered" evidence="4">
    <location>
        <begin position="748"/>
        <end position="835"/>
    </location>
</feature>
<dbReference type="AlphaFoldDB" id="A0A7I8W328"/>
<protein>
    <submittedName>
        <fullName evidence="7">DgyrCDS11311</fullName>
    </submittedName>
</protein>
<comment type="similarity">
    <text evidence="2">Belongs to the SMEK family.</text>
</comment>
<comment type="caution">
    <text evidence="7">The sequence shown here is derived from an EMBL/GenBank/DDBJ whole genome shotgun (WGS) entry which is preliminary data.</text>
</comment>
<organism evidence="7 8">
    <name type="scientific">Dimorphilus gyrociliatus</name>
    <dbReference type="NCBI Taxonomy" id="2664684"/>
    <lineage>
        <taxon>Eukaryota</taxon>
        <taxon>Metazoa</taxon>
        <taxon>Spiralia</taxon>
        <taxon>Lophotrochozoa</taxon>
        <taxon>Annelida</taxon>
        <taxon>Polychaeta</taxon>
        <taxon>Polychaeta incertae sedis</taxon>
        <taxon>Dinophilidae</taxon>
        <taxon>Dimorphilus</taxon>
    </lineage>
</organism>
<evidence type="ECO:0000256" key="1">
    <source>
        <dbReference type="ARBA" id="ARBA00004123"/>
    </source>
</evidence>
<comment type="subcellular location">
    <subcellularLocation>
        <location evidence="1">Nucleus</location>
    </subcellularLocation>
</comment>
<feature type="domain" description="Serine/threonine-protein phosphatase 4 regulatory subunit 3-like central" evidence="5">
    <location>
        <begin position="157"/>
        <end position="651"/>
    </location>
</feature>
<feature type="compositionally biased region" description="Acidic residues" evidence="4">
    <location>
        <begin position="118"/>
        <end position="132"/>
    </location>
</feature>
<feature type="compositionally biased region" description="Acidic residues" evidence="4">
    <location>
        <begin position="810"/>
        <end position="821"/>
    </location>
</feature>
<dbReference type="InterPro" id="IPR051137">
    <property type="entry name" value="PP4R3-like"/>
</dbReference>
<dbReference type="GO" id="GO:0005654">
    <property type="term" value="C:nucleoplasm"/>
    <property type="evidence" value="ECO:0007669"/>
    <property type="project" value="TreeGrafter"/>
</dbReference>
<dbReference type="PANTHER" id="PTHR23318:SF0">
    <property type="entry name" value="SERINE_THREONINE-PROTEIN PHOSPHATASE 4 REGULATORY SUBUNIT 3"/>
    <property type="match status" value="1"/>
</dbReference>
<dbReference type="OrthoDB" id="27483at2759"/>
<evidence type="ECO:0000259" key="6">
    <source>
        <dbReference type="Pfam" id="PF22972"/>
    </source>
</evidence>
<dbReference type="GO" id="GO:0030289">
    <property type="term" value="C:protein phosphatase 4 complex"/>
    <property type="evidence" value="ECO:0007669"/>
    <property type="project" value="TreeGrafter"/>
</dbReference>
<feature type="region of interest" description="Disordered" evidence="4">
    <location>
        <begin position="108"/>
        <end position="143"/>
    </location>
</feature>
<keyword evidence="3" id="KW-0539">Nucleus</keyword>
<dbReference type="Gene3D" id="2.30.29.30">
    <property type="entry name" value="Pleckstrin-homology domain (PH domain)/Phosphotyrosine-binding domain (PTB)"/>
    <property type="match status" value="1"/>
</dbReference>
<feature type="compositionally biased region" description="Basic and acidic residues" evidence="4">
    <location>
        <begin position="824"/>
        <end position="835"/>
    </location>
</feature>
<gene>
    <name evidence="7" type="ORF">DGYR_LOCUS10652</name>
</gene>
<accession>A0A7I8W328</accession>
<dbReference type="InterPro" id="IPR006887">
    <property type="entry name" value="P4R3-like_central_dom"/>
</dbReference>
<reference evidence="7 8" key="1">
    <citation type="submission" date="2020-08" db="EMBL/GenBank/DDBJ databases">
        <authorList>
            <person name="Hejnol A."/>
        </authorList>
    </citation>
    <scope>NUCLEOTIDE SEQUENCE [LARGE SCALE GENOMIC DNA]</scope>
</reference>
<dbReference type="GO" id="GO:0006974">
    <property type="term" value="P:DNA damage response"/>
    <property type="evidence" value="ECO:0007669"/>
    <property type="project" value="TreeGrafter"/>
</dbReference>
<proteinExistence type="inferred from homology"/>
<dbReference type="EMBL" id="CAJFCJ010000019">
    <property type="protein sequence ID" value="CAD5122911.1"/>
    <property type="molecule type" value="Genomic_DNA"/>
</dbReference>
<feature type="compositionally biased region" description="Polar residues" evidence="4">
    <location>
        <begin position="779"/>
        <end position="801"/>
    </location>
</feature>
<evidence type="ECO:0000259" key="5">
    <source>
        <dbReference type="Pfam" id="PF04802"/>
    </source>
</evidence>
<dbReference type="SUPFAM" id="SSF50729">
    <property type="entry name" value="PH domain-like"/>
    <property type="match status" value="1"/>
</dbReference>
<dbReference type="Proteomes" id="UP000549394">
    <property type="component" value="Unassembled WGS sequence"/>
</dbReference>